<dbReference type="EMBL" id="CAFAAI010000281">
    <property type="protein sequence ID" value="CAB4809501.1"/>
    <property type="molecule type" value="Genomic_DNA"/>
</dbReference>
<dbReference type="InterPro" id="IPR036291">
    <property type="entry name" value="NAD(P)-bd_dom_sf"/>
</dbReference>
<name>A0A6J6YJ29_9ZZZZ</name>
<protein>
    <submittedName>
        <fullName evidence="2">Unannotated protein</fullName>
    </submittedName>
</protein>
<dbReference type="GO" id="GO:0016616">
    <property type="term" value="F:oxidoreductase activity, acting on the CH-OH group of donors, NAD or NADP as acceptor"/>
    <property type="evidence" value="ECO:0007669"/>
    <property type="project" value="TreeGrafter"/>
</dbReference>
<dbReference type="InterPro" id="IPR002347">
    <property type="entry name" value="SDR_fam"/>
</dbReference>
<evidence type="ECO:0000256" key="1">
    <source>
        <dbReference type="ARBA" id="ARBA00006484"/>
    </source>
</evidence>
<evidence type="ECO:0000313" key="2">
    <source>
        <dbReference type="EMBL" id="CAB4809501.1"/>
    </source>
</evidence>
<gene>
    <name evidence="2" type="ORF">UFOPK2992_01483</name>
</gene>
<comment type="similarity">
    <text evidence="1">Belongs to the short-chain dehydrogenases/reductases (SDR) family.</text>
</comment>
<organism evidence="2">
    <name type="scientific">freshwater metagenome</name>
    <dbReference type="NCBI Taxonomy" id="449393"/>
    <lineage>
        <taxon>unclassified sequences</taxon>
        <taxon>metagenomes</taxon>
        <taxon>ecological metagenomes</taxon>
    </lineage>
</organism>
<dbReference type="PANTHER" id="PTHR42760">
    <property type="entry name" value="SHORT-CHAIN DEHYDROGENASES/REDUCTASES FAMILY MEMBER"/>
    <property type="match status" value="1"/>
</dbReference>
<dbReference type="InterPro" id="IPR020904">
    <property type="entry name" value="Sc_DH/Rdtase_CS"/>
</dbReference>
<dbReference type="Pfam" id="PF13561">
    <property type="entry name" value="adh_short_C2"/>
    <property type="match status" value="1"/>
</dbReference>
<accession>A0A6J6YJ29</accession>
<dbReference type="PRINTS" id="PR00081">
    <property type="entry name" value="GDHRDH"/>
</dbReference>
<sequence>MNPVMLITGGTRGIGAAIARAASQAGYTVAITFETSDVAADELVSEGSVDLAIRSDAGDEAAVVAAFAEVLDTYGRVDALINNAGIAGSYGTIDTVTGEMLERLWAVNISAPFLFAREAVNHMSTANGGRGGCIVNISSKAAVLGGSGEWVHYAASKGALESMTTGLAKEVAAVGIRVNAVRPGLIETDFNEHASPGRVERVRPMVPMQRSGTVEEVAAAVLWLCSDASSYTTGAFVDVSGGR</sequence>
<reference evidence="2" key="1">
    <citation type="submission" date="2020-05" db="EMBL/GenBank/DDBJ databases">
        <authorList>
            <person name="Chiriac C."/>
            <person name="Salcher M."/>
            <person name="Ghai R."/>
            <person name="Kavagutti S V."/>
        </authorList>
    </citation>
    <scope>NUCLEOTIDE SEQUENCE</scope>
</reference>
<dbReference type="SUPFAM" id="SSF51735">
    <property type="entry name" value="NAD(P)-binding Rossmann-fold domains"/>
    <property type="match status" value="1"/>
</dbReference>
<dbReference type="CDD" id="cd05233">
    <property type="entry name" value="SDR_c"/>
    <property type="match status" value="1"/>
</dbReference>
<dbReference type="GO" id="GO:0030497">
    <property type="term" value="P:fatty acid elongation"/>
    <property type="evidence" value="ECO:0007669"/>
    <property type="project" value="TreeGrafter"/>
</dbReference>
<proteinExistence type="inferred from homology"/>
<dbReference type="FunFam" id="3.40.50.720:FF:000084">
    <property type="entry name" value="Short-chain dehydrogenase reductase"/>
    <property type="match status" value="1"/>
</dbReference>
<dbReference type="Gene3D" id="3.40.50.720">
    <property type="entry name" value="NAD(P)-binding Rossmann-like Domain"/>
    <property type="match status" value="1"/>
</dbReference>
<dbReference type="PROSITE" id="PS00061">
    <property type="entry name" value="ADH_SHORT"/>
    <property type="match status" value="1"/>
</dbReference>
<dbReference type="AlphaFoldDB" id="A0A6J6YJ29"/>
<dbReference type="PANTHER" id="PTHR42760:SF40">
    <property type="entry name" value="3-OXOACYL-[ACYL-CARRIER-PROTEIN] REDUCTASE, CHLOROPLASTIC"/>
    <property type="match status" value="1"/>
</dbReference>
<dbReference type="PRINTS" id="PR00080">
    <property type="entry name" value="SDRFAMILY"/>
</dbReference>